<reference evidence="2 3" key="1">
    <citation type="submission" date="2017-04" db="EMBL/GenBank/DDBJ databases">
        <title>Draft genome sequence of Marssonina coronaria NL1: causal agent of apple blotch.</title>
        <authorList>
            <person name="Cheng Q."/>
        </authorList>
    </citation>
    <scope>NUCLEOTIDE SEQUENCE [LARGE SCALE GENOMIC DNA]</scope>
    <source>
        <strain evidence="2 3">NL1</strain>
    </source>
</reference>
<proteinExistence type="predicted"/>
<protein>
    <submittedName>
        <fullName evidence="2">Uncharacterized protein</fullName>
    </submittedName>
</protein>
<dbReference type="AlphaFoldDB" id="A0A218YVU1"/>
<feature type="region of interest" description="Disordered" evidence="1">
    <location>
        <begin position="172"/>
        <end position="194"/>
    </location>
</feature>
<dbReference type="Proteomes" id="UP000242519">
    <property type="component" value="Unassembled WGS sequence"/>
</dbReference>
<dbReference type="EMBL" id="MZNU01000341">
    <property type="protein sequence ID" value="OWO99938.1"/>
    <property type="molecule type" value="Genomic_DNA"/>
</dbReference>
<comment type="caution">
    <text evidence="2">The sequence shown here is derived from an EMBL/GenBank/DDBJ whole genome shotgun (WGS) entry which is preliminary data.</text>
</comment>
<accession>A0A218YVU1</accession>
<evidence type="ECO:0000256" key="1">
    <source>
        <dbReference type="SAM" id="MobiDB-lite"/>
    </source>
</evidence>
<evidence type="ECO:0000313" key="2">
    <source>
        <dbReference type="EMBL" id="OWO99938.1"/>
    </source>
</evidence>
<keyword evidence="3" id="KW-1185">Reference proteome</keyword>
<feature type="compositionally biased region" description="Basic and acidic residues" evidence="1">
    <location>
        <begin position="175"/>
        <end position="194"/>
    </location>
</feature>
<dbReference type="OrthoDB" id="3440338at2759"/>
<organism evidence="2 3">
    <name type="scientific">Diplocarpon coronariae</name>
    <dbReference type="NCBI Taxonomy" id="2795749"/>
    <lineage>
        <taxon>Eukaryota</taxon>
        <taxon>Fungi</taxon>
        <taxon>Dikarya</taxon>
        <taxon>Ascomycota</taxon>
        <taxon>Pezizomycotina</taxon>
        <taxon>Leotiomycetes</taxon>
        <taxon>Helotiales</taxon>
        <taxon>Drepanopezizaceae</taxon>
        <taxon>Diplocarpon</taxon>
    </lineage>
</organism>
<dbReference type="InParanoid" id="A0A218YVU1"/>
<name>A0A218YVU1_9HELO</name>
<evidence type="ECO:0000313" key="3">
    <source>
        <dbReference type="Proteomes" id="UP000242519"/>
    </source>
</evidence>
<gene>
    <name evidence="2" type="ORF">B2J93_8558</name>
</gene>
<sequence length="356" mass="39862">MLTPIGSWSDELQRIYQDSLVDFEIQGLIDRGKSPAIDDTDIEDGHMTPPRASTFHVLVATSPPTQASHQALPPVGPMPYHVWVKKKKDDTQVGSNDVTCALDLMMFGTDESVLKHFVTYSQHLFDDKGVSPTDEALLEALEDIDPYTEGLGNVSKMLSGLNHSISTAIYIPQTDRQRQRSDSGERRLPQHKEHQSSGYLMNLVEAVLRVSHAMFAEVLLTCIGLGHTASGGFSCQQAGISHSVADDGVFNGYYARMQHSLYKKTIFQERMEKQVEYLRNVAAVHEDIIMTVDTFRELGDQLEEQFSRLHAVPTEMQELAEEEAKTMTLISNLEALMDLGDEEWSEDEEGEFSFSC</sequence>